<feature type="transmembrane region" description="Helical" evidence="7">
    <location>
        <begin position="81"/>
        <end position="104"/>
    </location>
</feature>
<name>A0A354M1I2_9BACT</name>
<evidence type="ECO:0000256" key="6">
    <source>
        <dbReference type="ARBA" id="ARBA00023136"/>
    </source>
</evidence>
<keyword evidence="3" id="KW-1003">Cell membrane</keyword>
<dbReference type="CDD" id="cd13127">
    <property type="entry name" value="MATE_tuaB_like"/>
    <property type="match status" value="1"/>
</dbReference>
<evidence type="ECO:0000256" key="4">
    <source>
        <dbReference type="ARBA" id="ARBA00022692"/>
    </source>
</evidence>
<comment type="similarity">
    <text evidence="2">Belongs to the polysaccharide synthase family.</text>
</comment>
<dbReference type="Proteomes" id="UP000262954">
    <property type="component" value="Unassembled WGS sequence"/>
</dbReference>
<dbReference type="PANTHER" id="PTHR30250">
    <property type="entry name" value="PST FAMILY PREDICTED COLANIC ACID TRANSPORTER"/>
    <property type="match status" value="1"/>
</dbReference>
<comment type="subcellular location">
    <subcellularLocation>
        <location evidence="1">Cell membrane</location>
        <topology evidence="1">Multi-pass membrane protein</topology>
    </subcellularLocation>
</comment>
<dbReference type="InterPro" id="IPR050833">
    <property type="entry name" value="Poly_Biosynth_Transport"/>
</dbReference>
<keyword evidence="6 7" id="KW-0472">Membrane</keyword>
<feature type="transmembrane region" description="Helical" evidence="7">
    <location>
        <begin position="324"/>
        <end position="344"/>
    </location>
</feature>
<reference evidence="8 9" key="1">
    <citation type="journal article" date="2018" name="Nat. Biotechnol.">
        <title>A standardized bacterial taxonomy based on genome phylogeny substantially revises the tree of life.</title>
        <authorList>
            <person name="Parks D.H."/>
            <person name="Chuvochina M."/>
            <person name="Waite D.W."/>
            <person name="Rinke C."/>
            <person name="Skarshewski A."/>
            <person name="Chaumeil P.A."/>
            <person name="Hugenholtz P."/>
        </authorList>
    </citation>
    <scope>NUCLEOTIDE SEQUENCE [LARGE SCALE GENOMIC DNA]</scope>
    <source>
        <strain evidence="8">UBA11482</strain>
    </source>
</reference>
<feature type="transmembrane region" description="Helical" evidence="7">
    <location>
        <begin position="175"/>
        <end position="192"/>
    </location>
</feature>
<evidence type="ECO:0000313" key="8">
    <source>
        <dbReference type="EMBL" id="HBJ08371.1"/>
    </source>
</evidence>
<dbReference type="RefSeq" id="WP_270737956.1">
    <property type="nucleotide sequence ID" value="NZ_CAUCMS010000008.1"/>
</dbReference>
<accession>A0A354M1I2</accession>
<feature type="transmembrane region" description="Helical" evidence="7">
    <location>
        <begin position="441"/>
        <end position="462"/>
    </location>
</feature>
<feature type="transmembrane region" description="Helical" evidence="7">
    <location>
        <begin position="365"/>
        <end position="380"/>
    </location>
</feature>
<dbReference type="GO" id="GO:0005886">
    <property type="term" value="C:plasma membrane"/>
    <property type="evidence" value="ECO:0007669"/>
    <property type="project" value="UniProtKB-SubCell"/>
</dbReference>
<feature type="transmembrane region" description="Helical" evidence="7">
    <location>
        <begin position="110"/>
        <end position="129"/>
    </location>
</feature>
<organism evidence="8 9">
    <name type="scientific">Coprobacter fastidiosus</name>
    <dbReference type="NCBI Taxonomy" id="1099853"/>
    <lineage>
        <taxon>Bacteria</taxon>
        <taxon>Pseudomonadati</taxon>
        <taxon>Bacteroidota</taxon>
        <taxon>Bacteroidia</taxon>
        <taxon>Bacteroidales</taxon>
        <taxon>Barnesiellaceae</taxon>
        <taxon>Coprobacter</taxon>
    </lineage>
</organism>
<dbReference type="Pfam" id="PF13440">
    <property type="entry name" value="Polysacc_synt_3"/>
    <property type="match status" value="1"/>
</dbReference>
<feature type="transmembrane region" description="Helical" evidence="7">
    <location>
        <begin position="46"/>
        <end position="69"/>
    </location>
</feature>
<feature type="transmembrane region" description="Helical" evidence="7">
    <location>
        <begin position="21"/>
        <end position="40"/>
    </location>
</feature>
<feature type="transmembrane region" description="Helical" evidence="7">
    <location>
        <begin position="289"/>
        <end position="312"/>
    </location>
</feature>
<evidence type="ECO:0000256" key="2">
    <source>
        <dbReference type="ARBA" id="ARBA00007430"/>
    </source>
</evidence>
<dbReference type="AlphaFoldDB" id="A0A354M1I2"/>
<sequence length="483" mass="54942">MSDNLKKKTLTALIWSFVDKFGQQFLYFVTGIILAIPLNPVDLGKMALLAVFVALSSILIDSGFGSALIRKKEATDADYSTIFYFNIGVSLIFYLILFALAPFIESYSGVPGLAAVARVSFLSIVFLAFGMIQQTRLIKYIQFTQLARINIISLFCSSVFAVITAFMGWGVWALVIQSLGMAIVKSVLLWIYGRWRPKWIFRVASMKEFFGYSSSLIGTGVLNTIFNNIYPWLIGKGYSTQAVGYYNQANKFQDMPSALIANIFRSVAFPVLSSINDDRERMIRVFGKYIRTVSFIIFPIMFLLMLVSQPLISILLPEKWAPSIPLMQVLCISGAFSPFIILYYDLFNAVGRSDINLKMEIFKKIFFIIGILICFKYSIMALMWLWVVYTLCSLIATMFLAHKYVNYTMGSFFFDIFPCLSISLVIAAMSSLYYLVFQDRWLLLVTISGTFGLLYIIAARLFRLEMWHECLQLFKKKVLTNGK</sequence>
<dbReference type="PANTHER" id="PTHR30250:SF10">
    <property type="entry name" value="LIPOPOLYSACCHARIDE BIOSYNTHESIS PROTEIN WZXC"/>
    <property type="match status" value="1"/>
</dbReference>
<evidence type="ECO:0000256" key="5">
    <source>
        <dbReference type="ARBA" id="ARBA00022989"/>
    </source>
</evidence>
<keyword evidence="4 7" id="KW-0812">Transmembrane</keyword>
<evidence type="ECO:0000313" key="9">
    <source>
        <dbReference type="Proteomes" id="UP000262954"/>
    </source>
</evidence>
<proteinExistence type="inferred from homology"/>
<keyword evidence="5 7" id="KW-1133">Transmembrane helix</keyword>
<evidence type="ECO:0000256" key="3">
    <source>
        <dbReference type="ARBA" id="ARBA00022475"/>
    </source>
</evidence>
<feature type="transmembrane region" description="Helical" evidence="7">
    <location>
        <begin position="412"/>
        <end position="435"/>
    </location>
</feature>
<evidence type="ECO:0000256" key="7">
    <source>
        <dbReference type="SAM" id="Phobius"/>
    </source>
</evidence>
<gene>
    <name evidence="8" type="ORF">DDY73_05145</name>
</gene>
<protein>
    <submittedName>
        <fullName evidence="8">Flippase</fullName>
    </submittedName>
</protein>
<dbReference type="EMBL" id="DNWC01000066">
    <property type="protein sequence ID" value="HBJ08371.1"/>
    <property type="molecule type" value="Genomic_DNA"/>
</dbReference>
<comment type="caution">
    <text evidence="8">The sequence shown here is derived from an EMBL/GenBank/DDBJ whole genome shotgun (WGS) entry which is preliminary data.</text>
</comment>
<evidence type="ECO:0000256" key="1">
    <source>
        <dbReference type="ARBA" id="ARBA00004651"/>
    </source>
</evidence>
<feature type="transmembrane region" description="Helical" evidence="7">
    <location>
        <begin position="149"/>
        <end position="169"/>
    </location>
</feature>